<evidence type="ECO:0000313" key="3">
    <source>
        <dbReference type="Proteomes" id="UP000619743"/>
    </source>
</evidence>
<organism evidence="2 3">
    <name type="scientific">Neiella marina</name>
    <dbReference type="NCBI Taxonomy" id="508461"/>
    <lineage>
        <taxon>Bacteria</taxon>
        <taxon>Pseudomonadati</taxon>
        <taxon>Pseudomonadota</taxon>
        <taxon>Gammaproteobacteria</taxon>
        <taxon>Alteromonadales</taxon>
        <taxon>Echinimonadaceae</taxon>
        <taxon>Neiella</taxon>
    </lineage>
</organism>
<keyword evidence="1" id="KW-1133">Transmembrane helix</keyword>
<gene>
    <name evidence="2" type="ORF">GCM10011369_08480</name>
</gene>
<keyword evidence="3" id="KW-1185">Reference proteome</keyword>
<feature type="transmembrane region" description="Helical" evidence="1">
    <location>
        <begin position="7"/>
        <end position="24"/>
    </location>
</feature>
<comment type="caution">
    <text evidence="2">The sequence shown here is derived from an EMBL/GenBank/DDBJ whole genome shotgun (WGS) entry which is preliminary data.</text>
</comment>
<name>A0A8J2U389_9GAMM</name>
<dbReference type="Proteomes" id="UP000619743">
    <property type="component" value="Unassembled WGS sequence"/>
</dbReference>
<proteinExistence type="predicted"/>
<dbReference type="AlphaFoldDB" id="A0A8J2U389"/>
<keyword evidence="1" id="KW-0472">Membrane</keyword>
<accession>A0A8J2U389</accession>
<evidence type="ECO:0000256" key="1">
    <source>
        <dbReference type="SAM" id="Phobius"/>
    </source>
</evidence>
<evidence type="ECO:0000313" key="2">
    <source>
        <dbReference type="EMBL" id="GGA69140.1"/>
    </source>
</evidence>
<protein>
    <submittedName>
        <fullName evidence="2">Uncharacterized protein</fullName>
    </submittedName>
</protein>
<keyword evidence="1" id="KW-0812">Transmembrane</keyword>
<dbReference type="RefSeq" id="WP_143824486.1">
    <property type="nucleotide sequence ID" value="NZ_BMDX01000003.1"/>
</dbReference>
<sequence length="112" mass="13003">MNIKSSAYVLIGSLIALAMTLYFWPTPHPDLHQVADQMGLQGPERNRFVTLVERARERAKQLPPIDVSGQSFRKQVKQQLLSELNEFLTPHQLHIFELHCEQKRREFAQVPL</sequence>
<dbReference type="EMBL" id="BMDX01000003">
    <property type="protein sequence ID" value="GGA69140.1"/>
    <property type="molecule type" value="Genomic_DNA"/>
</dbReference>
<reference evidence="3" key="1">
    <citation type="journal article" date="2019" name="Int. J. Syst. Evol. Microbiol.">
        <title>The Global Catalogue of Microorganisms (GCM) 10K type strain sequencing project: providing services to taxonomists for standard genome sequencing and annotation.</title>
        <authorList>
            <consortium name="The Broad Institute Genomics Platform"/>
            <consortium name="The Broad Institute Genome Sequencing Center for Infectious Disease"/>
            <person name="Wu L."/>
            <person name="Ma J."/>
        </authorList>
    </citation>
    <scope>NUCLEOTIDE SEQUENCE [LARGE SCALE GENOMIC DNA]</scope>
    <source>
        <strain evidence="3">CGMCC 1.10130</strain>
    </source>
</reference>